<dbReference type="Proteomes" id="UP000265515">
    <property type="component" value="Unassembled WGS sequence"/>
</dbReference>
<protein>
    <recommendedName>
        <fullName evidence="4">Apple domain-containing protein</fullName>
    </recommendedName>
</protein>
<feature type="signal peptide" evidence="1">
    <location>
        <begin position="1"/>
        <end position="25"/>
    </location>
</feature>
<feature type="chain" id="PRO_5017189266" description="Apple domain-containing protein" evidence="1">
    <location>
        <begin position="26"/>
        <end position="108"/>
    </location>
</feature>
<evidence type="ECO:0000313" key="2">
    <source>
        <dbReference type="EMBL" id="GBG76044.1"/>
    </source>
</evidence>
<evidence type="ECO:0000313" key="3">
    <source>
        <dbReference type="Proteomes" id="UP000265515"/>
    </source>
</evidence>
<keyword evidence="1" id="KW-0732">Signal</keyword>
<keyword evidence="3" id="KW-1185">Reference proteome</keyword>
<dbReference type="AlphaFoldDB" id="A0A388L141"/>
<accession>A0A388L141</accession>
<evidence type="ECO:0008006" key="4">
    <source>
        <dbReference type="Google" id="ProtNLM"/>
    </source>
</evidence>
<evidence type="ECO:0000256" key="1">
    <source>
        <dbReference type="SAM" id="SignalP"/>
    </source>
</evidence>
<sequence length="108" mass="12178">MAAMVMALVGVGLVLLAVYPSEVEGYYDCKWNKDHNGNTIERIDCYDNPDAATLDGCQTECDNYYGCNGLVWIPNQYGWKDGVICCFLKKKIGKLQSQANRVTCKKYY</sequence>
<organism evidence="2 3">
    <name type="scientific">Chara braunii</name>
    <name type="common">Braun's stonewort</name>
    <dbReference type="NCBI Taxonomy" id="69332"/>
    <lineage>
        <taxon>Eukaryota</taxon>
        <taxon>Viridiplantae</taxon>
        <taxon>Streptophyta</taxon>
        <taxon>Charophyceae</taxon>
        <taxon>Charales</taxon>
        <taxon>Characeae</taxon>
        <taxon>Chara</taxon>
    </lineage>
</organism>
<comment type="caution">
    <text evidence="2">The sequence shown here is derived from an EMBL/GenBank/DDBJ whole genome shotgun (WGS) entry which is preliminary data.</text>
</comment>
<reference evidence="2 3" key="1">
    <citation type="journal article" date="2018" name="Cell">
        <title>The Chara Genome: Secondary Complexity and Implications for Plant Terrestrialization.</title>
        <authorList>
            <person name="Nishiyama T."/>
            <person name="Sakayama H."/>
            <person name="Vries J.D."/>
            <person name="Buschmann H."/>
            <person name="Saint-Marcoux D."/>
            <person name="Ullrich K.K."/>
            <person name="Haas F.B."/>
            <person name="Vanderstraeten L."/>
            <person name="Becker D."/>
            <person name="Lang D."/>
            <person name="Vosolsobe S."/>
            <person name="Rombauts S."/>
            <person name="Wilhelmsson P.K.I."/>
            <person name="Janitza P."/>
            <person name="Kern R."/>
            <person name="Heyl A."/>
            <person name="Rumpler F."/>
            <person name="Villalobos L.I.A.C."/>
            <person name="Clay J.M."/>
            <person name="Skokan R."/>
            <person name="Toyoda A."/>
            <person name="Suzuki Y."/>
            <person name="Kagoshima H."/>
            <person name="Schijlen E."/>
            <person name="Tajeshwar N."/>
            <person name="Catarino B."/>
            <person name="Hetherington A.J."/>
            <person name="Saltykova A."/>
            <person name="Bonnot C."/>
            <person name="Breuninger H."/>
            <person name="Symeonidi A."/>
            <person name="Radhakrishnan G.V."/>
            <person name="Van Nieuwerburgh F."/>
            <person name="Deforce D."/>
            <person name="Chang C."/>
            <person name="Karol K.G."/>
            <person name="Hedrich R."/>
            <person name="Ulvskov P."/>
            <person name="Glockner G."/>
            <person name="Delwiche C.F."/>
            <person name="Petrasek J."/>
            <person name="Van de Peer Y."/>
            <person name="Friml J."/>
            <person name="Beilby M."/>
            <person name="Dolan L."/>
            <person name="Kohara Y."/>
            <person name="Sugano S."/>
            <person name="Fujiyama A."/>
            <person name="Delaux P.-M."/>
            <person name="Quint M."/>
            <person name="TheiBen G."/>
            <person name="Hagemann M."/>
            <person name="Harholt J."/>
            <person name="Dunand C."/>
            <person name="Zachgo S."/>
            <person name="Langdale J."/>
            <person name="Maumus F."/>
            <person name="Straeten D.V.D."/>
            <person name="Gould S.B."/>
            <person name="Rensing S.A."/>
        </authorList>
    </citation>
    <scope>NUCLEOTIDE SEQUENCE [LARGE SCALE GENOMIC DNA]</scope>
    <source>
        <strain evidence="2 3">S276</strain>
    </source>
</reference>
<name>A0A388L141_CHABU</name>
<dbReference type="EMBL" id="BFEA01000236">
    <property type="protein sequence ID" value="GBG76044.1"/>
    <property type="molecule type" value="Genomic_DNA"/>
</dbReference>
<proteinExistence type="predicted"/>
<gene>
    <name evidence="2" type="ORF">CBR_g21284</name>
</gene>
<dbReference type="Gramene" id="GBG76044">
    <property type="protein sequence ID" value="GBG76044"/>
    <property type="gene ID" value="CBR_g21284"/>
</dbReference>